<evidence type="ECO:0000256" key="1">
    <source>
        <dbReference type="SAM" id="MobiDB-lite"/>
    </source>
</evidence>
<dbReference type="RefSeq" id="WP_139692348.1">
    <property type="nucleotide sequence ID" value="NZ_AP021853.1"/>
</dbReference>
<feature type="compositionally biased region" description="Basic and acidic residues" evidence="1">
    <location>
        <begin position="149"/>
        <end position="169"/>
    </location>
</feature>
<name>A0A5K7X5N7_9BACL</name>
<evidence type="ECO:0000313" key="3">
    <source>
        <dbReference type="EMBL" id="BBO00021.1"/>
    </source>
</evidence>
<dbReference type="AlphaFoldDB" id="A0A5K7X5N7"/>
<sequence length="371" mass="40748">MRKVLMLLLLGTLIVSLTACADKKPVKSVNSEPESSKVVEQSNQDKTSSLDEKKDSTEQKEVTQTKKDKSKTAKKADGSNDKVPLKASNSKTTKSIKETNDSSSVESHSSLASKQTNSSSTNSINTPKKSTSHTKSESDSQVVNNAENNNEKTKTEVTQKVESKPEPQKSESQQTNVQPQPLIAETNLAKQTNQILTVVASGIHAHITLWTKNGDTWGKSLETNGFVGKYGIGNVHEGSMRTPYGAYSLGFAFGTSNPGTKLPFRQITSKSWWVEDSNDPNYNTWQEGEHFNKPSEHLADYPVQYKYAVVINYNTARTPWAGSGFFVHVSNGSYTAGCVSLPESQMVQLLRILEPNAYILNVSSDSQIRSF</sequence>
<evidence type="ECO:0000256" key="2">
    <source>
        <dbReference type="SAM" id="SignalP"/>
    </source>
</evidence>
<dbReference type="PANTHER" id="PTHR38589">
    <property type="entry name" value="BLR0621 PROTEIN"/>
    <property type="match status" value="1"/>
</dbReference>
<gene>
    <name evidence="3" type="ORF">St703_27250</name>
</gene>
<dbReference type="Proteomes" id="UP000326951">
    <property type="component" value="Chromosome"/>
</dbReference>
<reference evidence="3 4" key="1">
    <citation type="submission" date="2019-09" db="EMBL/GenBank/DDBJ databases">
        <title>Complete genome sequence of Sporolactobacillus terrae 70-3.</title>
        <authorList>
            <person name="Tanaka N."/>
            <person name="Shiwa Y."/>
            <person name="Fujita N."/>
            <person name="Tanasupawat S."/>
        </authorList>
    </citation>
    <scope>NUCLEOTIDE SEQUENCE [LARGE SCALE GENOMIC DNA]</scope>
    <source>
        <strain evidence="3 4">70-3</strain>
    </source>
</reference>
<feature type="chain" id="PRO_5025000488" description="YkuD domain-containing protein" evidence="2">
    <location>
        <begin position="22"/>
        <end position="371"/>
    </location>
</feature>
<feature type="compositionally biased region" description="Low complexity" evidence="1">
    <location>
        <begin position="102"/>
        <end position="129"/>
    </location>
</feature>
<dbReference type="EMBL" id="AP021853">
    <property type="protein sequence ID" value="BBO00021.1"/>
    <property type="molecule type" value="Genomic_DNA"/>
</dbReference>
<evidence type="ECO:0008006" key="5">
    <source>
        <dbReference type="Google" id="ProtNLM"/>
    </source>
</evidence>
<feature type="compositionally biased region" description="Basic and acidic residues" evidence="1">
    <location>
        <begin position="48"/>
        <end position="84"/>
    </location>
</feature>
<organism evidence="3 4">
    <name type="scientific">Sporolactobacillus terrae</name>
    <dbReference type="NCBI Taxonomy" id="269673"/>
    <lineage>
        <taxon>Bacteria</taxon>
        <taxon>Bacillati</taxon>
        <taxon>Bacillota</taxon>
        <taxon>Bacilli</taxon>
        <taxon>Bacillales</taxon>
        <taxon>Sporolactobacillaceae</taxon>
        <taxon>Sporolactobacillus</taxon>
    </lineage>
</organism>
<feature type="signal peptide" evidence="2">
    <location>
        <begin position="1"/>
        <end position="21"/>
    </location>
</feature>
<keyword evidence="2" id="KW-0732">Signal</keyword>
<feature type="compositionally biased region" description="Polar residues" evidence="1">
    <location>
        <begin position="28"/>
        <end position="47"/>
    </location>
</feature>
<feature type="compositionally biased region" description="Polar residues" evidence="1">
    <location>
        <begin position="170"/>
        <end position="179"/>
    </location>
</feature>
<dbReference type="PANTHER" id="PTHR38589:SF1">
    <property type="entry name" value="BLR0621 PROTEIN"/>
    <property type="match status" value="1"/>
</dbReference>
<proteinExistence type="predicted"/>
<feature type="region of interest" description="Disordered" evidence="1">
    <location>
        <begin position="22"/>
        <end position="180"/>
    </location>
</feature>
<protein>
    <recommendedName>
        <fullName evidence="5">YkuD domain-containing protein</fullName>
    </recommendedName>
</protein>
<dbReference type="PROSITE" id="PS51257">
    <property type="entry name" value="PROKAR_LIPOPROTEIN"/>
    <property type="match status" value="1"/>
</dbReference>
<evidence type="ECO:0000313" key="4">
    <source>
        <dbReference type="Proteomes" id="UP000326951"/>
    </source>
</evidence>
<accession>A0A5K7X5N7</accession>